<feature type="transmembrane region" description="Helical" evidence="2">
    <location>
        <begin position="24"/>
        <end position="46"/>
    </location>
</feature>
<dbReference type="Gene3D" id="2.30.110.10">
    <property type="entry name" value="Electron Transport, Fmn-binding Protein, Chain A"/>
    <property type="match status" value="1"/>
</dbReference>
<comment type="caution">
    <text evidence="3">The sequence shown here is derived from an EMBL/GenBank/DDBJ whole genome shotgun (WGS) entry which is preliminary data.</text>
</comment>
<dbReference type="RefSeq" id="WP_250827452.1">
    <property type="nucleotide sequence ID" value="NZ_JAMOIL010000013.1"/>
</dbReference>
<dbReference type="AlphaFoldDB" id="A0A9X2IFC1"/>
<accession>A0A9X2IFC1</accession>
<dbReference type="EMBL" id="JAMOIL010000013">
    <property type="protein sequence ID" value="MCM0620933.1"/>
    <property type="molecule type" value="Genomic_DNA"/>
</dbReference>
<evidence type="ECO:0000313" key="3">
    <source>
        <dbReference type="EMBL" id="MCM0620933.1"/>
    </source>
</evidence>
<organism evidence="3 4">
    <name type="scientific">Nocardioides bruguierae</name>
    <dbReference type="NCBI Taxonomy" id="2945102"/>
    <lineage>
        <taxon>Bacteria</taxon>
        <taxon>Bacillati</taxon>
        <taxon>Actinomycetota</taxon>
        <taxon>Actinomycetes</taxon>
        <taxon>Propionibacteriales</taxon>
        <taxon>Nocardioidaceae</taxon>
        <taxon>Nocardioides</taxon>
    </lineage>
</organism>
<sequence>MTTCHTFTTAQCWTTLREHSYARLSLVASVSCVVGFAVVDAGLVAVRSCEARLRQAAERGEPARLEVSWSGPVSGWLVVAEGRLRPAGEAERGRWGDVPASGAPVALQVTRVRGVDSLALGSRDEDRAPGVDRTERRQDAPGDDTPPALARLLPAPVRLRRLRRVG</sequence>
<dbReference type="Proteomes" id="UP001139485">
    <property type="component" value="Unassembled WGS sequence"/>
</dbReference>
<gene>
    <name evidence="3" type="ORF">M8330_11590</name>
</gene>
<keyword evidence="2" id="KW-1133">Transmembrane helix</keyword>
<protein>
    <submittedName>
        <fullName evidence="3">Uncharacterized protein</fullName>
    </submittedName>
</protein>
<dbReference type="InterPro" id="IPR012349">
    <property type="entry name" value="Split_barrel_FMN-bd"/>
</dbReference>
<proteinExistence type="predicted"/>
<feature type="compositionally biased region" description="Basic and acidic residues" evidence="1">
    <location>
        <begin position="122"/>
        <end position="140"/>
    </location>
</feature>
<keyword evidence="4" id="KW-1185">Reference proteome</keyword>
<keyword evidence="2" id="KW-0812">Transmembrane</keyword>
<evidence type="ECO:0000256" key="1">
    <source>
        <dbReference type="SAM" id="MobiDB-lite"/>
    </source>
</evidence>
<reference evidence="3" key="1">
    <citation type="submission" date="2022-05" db="EMBL/GenBank/DDBJ databases">
        <authorList>
            <person name="Tuo L."/>
        </authorList>
    </citation>
    <scope>NUCLEOTIDE SEQUENCE</scope>
    <source>
        <strain evidence="3">BSK12Z-4</strain>
    </source>
</reference>
<keyword evidence="2" id="KW-0472">Membrane</keyword>
<evidence type="ECO:0000256" key="2">
    <source>
        <dbReference type="SAM" id="Phobius"/>
    </source>
</evidence>
<name>A0A9X2IFC1_9ACTN</name>
<feature type="region of interest" description="Disordered" evidence="1">
    <location>
        <begin position="118"/>
        <end position="150"/>
    </location>
</feature>
<evidence type="ECO:0000313" key="4">
    <source>
        <dbReference type="Proteomes" id="UP001139485"/>
    </source>
</evidence>